<gene>
    <name evidence="1" type="ORF">MEDL_68389</name>
</gene>
<reference evidence="1" key="1">
    <citation type="submission" date="2021-03" db="EMBL/GenBank/DDBJ databases">
        <authorList>
            <person name="Bekaert M."/>
        </authorList>
    </citation>
    <scope>NUCLEOTIDE SEQUENCE</scope>
</reference>
<comment type="caution">
    <text evidence="1">The sequence shown here is derived from an EMBL/GenBank/DDBJ whole genome shotgun (WGS) entry which is preliminary data.</text>
</comment>
<dbReference type="Proteomes" id="UP000683360">
    <property type="component" value="Unassembled WGS sequence"/>
</dbReference>
<accession>A0A8S3VRF2</accession>
<organism evidence="1 2">
    <name type="scientific">Mytilus edulis</name>
    <name type="common">Blue mussel</name>
    <dbReference type="NCBI Taxonomy" id="6550"/>
    <lineage>
        <taxon>Eukaryota</taxon>
        <taxon>Metazoa</taxon>
        <taxon>Spiralia</taxon>
        <taxon>Lophotrochozoa</taxon>
        <taxon>Mollusca</taxon>
        <taxon>Bivalvia</taxon>
        <taxon>Autobranchia</taxon>
        <taxon>Pteriomorphia</taxon>
        <taxon>Mytilida</taxon>
        <taxon>Mytiloidea</taxon>
        <taxon>Mytilidae</taxon>
        <taxon>Mytilinae</taxon>
        <taxon>Mytilus</taxon>
    </lineage>
</organism>
<protein>
    <submittedName>
        <fullName evidence="1">Uncharacterized protein</fullName>
    </submittedName>
</protein>
<keyword evidence="2" id="KW-1185">Reference proteome</keyword>
<evidence type="ECO:0000313" key="2">
    <source>
        <dbReference type="Proteomes" id="UP000683360"/>
    </source>
</evidence>
<dbReference type="AlphaFoldDB" id="A0A8S3VRF2"/>
<evidence type="ECO:0000313" key="1">
    <source>
        <dbReference type="EMBL" id="CAG2257121.1"/>
    </source>
</evidence>
<proteinExistence type="predicted"/>
<dbReference type="OrthoDB" id="6088884at2759"/>
<name>A0A8S3VRF2_MYTED</name>
<dbReference type="EMBL" id="CAJPWZ010003321">
    <property type="protein sequence ID" value="CAG2257121.1"/>
    <property type="molecule type" value="Genomic_DNA"/>
</dbReference>
<sequence>MESDNNVVESSKKIVSPLMDRKLTQLEEKAAVLEKDFESILKRTSEIELWAKQYEIKVNEEKRLIGLLHTLVRPGDRRATSLMNHVSVFFDEVLTRLENKGVRYNNIKFLYRDLNKPEVSSTLDTVLSDMTFTSDEVKDVRLIIELVHSRVRRKTKLMGAYELQCVETDSSFMQQEIKVFLQVRDEIDEPMRKVLKKIVSSCYTESQEAKGDQNNNT</sequence>